<dbReference type="OrthoDB" id="4241555at2"/>
<evidence type="ECO:0000313" key="3">
    <source>
        <dbReference type="Proteomes" id="UP000233750"/>
    </source>
</evidence>
<dbReference type="RefSeq" id="WP_143271344.1">
    <property type="nucleotide sequence ID" value="NZ_JACJHR010000025.1"/>
</dbReference>
<name>A0A2N3X0G2_9PSEU</name>
<dbReference type="EMBL" id="PJMY01000002">
    <property type="protein sequence ID" value="PKV99599.1"/>
    <property type="molecule type" value="Genomic_DNA"/>
</dbReference>
<evidence type="ECO:0000313" key="2">
    <source>
        <dbReference type="EMBL" id="PKV99599.1"/>
    </source>
</evidence>
<keyword evidence="3" id="KW-1185">Reference proteome</keyword>
<reference evidence="2 3" key="1">
    <citation type="submission" date="2017-12" db="EMBL/GenBank/DDBJ databases">
        <title>Sequencing the genomes of 1000 Actinobacteria strains.</title>
        <authorList>
            <person name="Klenk H.-P."/>
        </authorList>
    </citation>
    <scope>NUCLEOTIDE SEQUENCE [LARGE SCALE GENOMIC DNA]</scope>
    <source>
        <strain evidence="2 3">DSM 45165</strain>
    </source>
</reference>
<accession>A0A2N3X0G2</accession>
<dbReference type="Proteomes" id="UP000233750">
    <property type="component" value="Unassembled WGS sequence"/>
</dbReference>
<evidence type="ECO:0000313" key="1">
    <source>
        <dbReference type="EMBL" id="MBB2501180.1"/>
    </source>
</evidence>
<protein>
    <submittedName>
        <fullName evidence="2">Uncharacterized protein</fullName>
    </submittedName>
</protein>
<gene>
    <name evidence="2" type="ORF">ATK30_0579</name>
    <name evidence="1" type="ORF">H5411_18845</name>
</gene>
<comment type="caution">
    <text evidence="2">The sequence shown here is derived from an EMBL/GenBank/DDBJ whole genome shotgun (WGS) entry which is preliminary data.</text>
</comment>
<proteinExistence type="predicted"/>
<reference evidence="1 4" key="2">
    <citation type="submission" date="2020-08" db="EMBL/GenBank/DDBJ databases">
        <title>Amycolatopsis echigonensis JCM 21831.</title>
        <authorList>
            <person name="Tedsree N."/>
            <person name="Kuncharoen N."/>
            <person name="Likhitwitayawuid K."/>
            <person name="Tanasupawat S."/>
        </authorList>
    </citation>
    <scope>NUCLEOTIDE SEQUENCE [LARGE SCALE GENOMIC DNA]</scope>
    <source>
        <strain evidence="1 4">JCM 21831</strain>
    </source>
</reference>
<dbReference type="Proteomes" id="UP000550260">
    <property type="component" value="Unassembled WGS sequence"/>
</dbReference>
<dbReference type="AlphaFoldDB" id="A0A2N3X0G2"/>
<evidence type="ECO:0000313" key="4">
    <source>
        <dbReference type="Proteomes" id="UP000550260"/>
    </source>
</evidence>
<sequence length="152" mass="17048">MTNQPDPLPAADAGDRVWRAVEATGETGLRGPDICETQNLTHSQFENGKAHVRDYRCADEQKCFLYDGDVYVVTRDPGRAATAMAAKMRSIDKQLIRLHKSACDPIAKDGVHDEAFRYLKKQLEAMIDNLNIMRQSGYSVHSKQIREAAQAR</sequence>
<accession>A0A8E2B516</accession>
<organism evidence="2 3">
    <name type="scientific">Amycolatopsis echigonensis</name>
    <dbReference type="NCBI Taxonomy" id="2576905"/>
    <lineage>
        <taxon>Bacteria</taxon>
        <taxon>Bacillati</taxon>
        <taxon>Actinomycetota</taxon>
        <taxon>Actinomycetes</taxon>
        <taxon>Pseudonocardiales</taxon>
        <taxon>Pseudonocardiaceae</taxon>
        <taxon>Amycolatopsis</taxon>
    </lineage>
</organism>
<dbReference type="EMBL" id="JACJHR010000025">
    <property type="protein sequence ID" value="MBB2501180.1"/>
    <property type="molecule type" value="Genomic_DNA"/>
</dbReference>